<dbReference type="GO" id="GO:0016491">
    <property type="term" value="F:oxidoreductase activity"/>
    <property type="evidence" value="ECO:0007669"/>
    <property type="project" value="UniProtKB-KW"/>
</dbReference>
<evidence type="ECO:0000259" key="2">
    <source>
        <dbReference type="Pfam" id="PF03358"/>
    </source>
</evidence>
<organism evidence="3 4">
    <name type="scientific">Micromonospora zhanjiangensis</name>
    <dbReference type="NCBI Taxonomy" id="1522057"/>
    <lineage>
        <taxon>Bacteria</taxon>
        <taxon>Bacillati</taxon>
        <taxon>Actinomycetota</taxon>
        <taxon>Actinomycetes</taxon>
        <taxon>Micromonosporales</taxon>
        <taxon>Micromonosporaceae</taxon>
        <taxon>Micromonospora</taxon>
    </lineage>
</organism>
<comment type="caution">
    <text evidence="3">The sequence shown here is derived from an EMBL/GenBank/DDBJ whole genome shotgun (WGS) entry which is preliminary data.</text>
</comment>
<dbReference type="EC" id="1.-.-.-" evidence="3"/>
<proteinExistence type="predicted"/>
<dbReference type="PANTHER" id="PTHR30543:SF21">
    <property type="entry name" value="NAD(P)H-DEPENDENT FMN REDUCTASE LOT6"/>
    <property type="match status" value="1"/>
</dbReference>
<dbReference type="Proteomes" id="UP001595868">
    <property type="component" value="Unassembled WGS sequence"/>
</dbReference>
<accession>A0ABV8KV02</accession>
<feature type="domain" description="NADPH-dependent FMN reductase-like" evidence="2">
    <location>
        <begin position="31"/>
        <end position="163"/>
    </location>
</feature>
<evidence type="ECO:0000256" key="1">
    <source>
        <dbReference type="SAM" id="MobiDB-lite"/>
    </source>
</evidence>
<name>A0ABV8KV02_9ACTN</name>
<evidence type="ECO:0000313" key="4">
    <source>
        <dbReference type="Proteomes" id="UP001595868"/>
    </source>
</evidence>
<feature type="region of interest" description="Disordered" evidence="1">
    <location>
        <begin position="1"/>
        <end position="24"/>
    </location>
</feature>
<dbReference type="EMBL" id="JBHSBN010000028">
    <property type="protein sequence ID" value="MFC4109777.1"/>
    <property type="molecule type" value="Genomic_DNA"/>
</dbReference>
<protein>
    <submittedName>
        <fullName evidence="3">NADPH-dependent FMN reductase</fullName>
        <ecNumber evidence="3">1.-.-.-</ecNumber>
    </submittedName>
</protein>
<dbReference type="SUPFAM" id="SSF52218">
    <property type="entry name" value="Flavoproteins"/>
    <property type="match status" value="1"/>
</dbReference>
<dbReference type="Gene3D" id="3.40.50.360">
    <property type="match status" value="1"/>
</dbReference>
<dbReference type="RefSeq" id="WP_377551604.1">
    <property type="nucleotide sequence ID" value="NZ_JBHSBN010000028.1"/>
</dbReference>
<keyword evidence="4" id="KW-1185">Reference proteome</keyword>
<dbReference type="InterPro" id="IPR029039">
    <property type="entry name" value="Flavoprotein-like_sf"/>
</dbReference>
<sequence>MIPDLSVDPSGSSVDDRHRVPTGDTGTAVSRLAVVLGSARPGRFGPVVASWVTEQARRHRQVDIDLVDIDDHQAVDREAVAALGGRLAAADAFLFVVPEYNHSFPGELKTVIDRFTTEWARKPVGFVSYGGLAGGLRAVEQLRLVFIELLAVPVRDTVSFHGARSAFGPDGNPHQHEAARAALDQLLTQLAWWATALRTARRAQPA</sequence>
<dbReference type="PANTHER" id="PTHR30543">
    <property type="entry name" value="CHROMATE REDUCTASE"/>
    <property type="match status" value="1"/>
</dbReference>
<dbReference type="InterPro" id="IPR050712">
    <property type="entry name" value="NAD(P)H-dep_reductase"/>
</dbReference>
<keyword evidence="3" id="KW-0560">Oxidoreductase</keyword>
<gene>
    <name evidence="3" type="ORF">ACFOX0_28085</name>
</gene>
<dbReference type="Pfam" id="PF03358">
    <property type="entry name" value="FMN_red"/>
    <property type="match status" value="1"/>
</dbReference>
<evidence type="ECO:0000313" key="3">
    <source>
        <dbReference type="EMBL" id="MFC4109777.1"/>
    </source>
</evidence>
<dbReference type="InterPro" id="IPR005025">
    <property type="entry name" value="FMN_Rdtase-like_dom"/>
</dbReference>
<reference evidence="4" key="1">
    <citation type="journal article" date="2019" name="Int. J. Syst. Evol. Microbiol.">
        <title>The Global Catalogue of Microorganisms (GCM) 10K type strain sequencing project: providing services to taxonomists for standard genome sequencing and annotation.</title>
        <authorList>
            <consortium name="The Broad Institute Genomics Platform"/>
            <consortium name="The Broad Institute Genome Sequencing Center for Infectious Disease"/>
            <person name="Wu L."/>
            <person name="Ma J."/>
        </authorList>
    </citation>
    <scope>NUCLEOTIDE SEQUENCE [LARGE SCALE GENOMIC DNA]</scope>
    <source>
        <strain evidence="4">2902at01</strain>
    </source>
</reference>